<proteinExistence type="inferred from homology"/>
<feature type="transmembrane region" description="Helical" evidence="9">
    <location>
        <begin position="372"/>
        <end position="394"/>
    </location>
</feature>
<organism evidence="11">
    <name type="scientific">Symploca sp. SIO1C4</name>
    <dbReference type="NCBI Taxonomy" id="2607765"/>
    <lineage>
        <taxon>Bacteria</taxon>
        <taxon>Bacillati</taxon>
        <taxon>Cyanobacteriota</taxon>
        <taxon>Cyanophyceae</taxon>
        <taxon>Coleofasciculales</taxon>
        <taxon>Coleofasciculaceae</taxon>
        <taxon>Symploca</taxon>
    </lineage>
</organism>
<evidence type="ECO:0000259" key="10">
    <source>
        <dbReference type="PROSITE" id="PS50928"/>
    </source>
</evidence>
<reference evidence="11" key="1">
    <citation type="submission" date="2019-11" db="EMBL/GenBank/DDBJ databases">
        <title>Genomic insights into an expanded diversity of filamentous marine cyanobacteria reveals the extraordinary biosynthetic potential of Moorea and Okeania.</title>
        <authorList>
            <person name="Ferreira Leao T."/>
            <person name="Wang M."/>
            <person name="Moss N."/>
            <person name="Da Silva R."/>
            <person name="Sanders J."/>
            <person name="Nurk S."/>
            <person name="Gurevich A."/>
            <person name="Humphrey G."/>
            <person name="Reher R."/>
            <person name="Zhu Q."/>
            <person name="Belda-Ferre P."/>
            <person name="Glukhov E."/>
            <person name="Rex R."/>
            <person name="Dorrestein P.C."/>
            <person name="Knight R."/>
            <person name="Pevzner P."/>
            <person name="Gerwick W.H."/>
            <person name="Gerwick L."/>
        </authorList>
    </citation>
    <scope>NUCLEOTIDE SEQUENCE</scope>
    <source>
        <strain evidence="11">SIO1C4</strain>
    </source>
</reference>
<evidence type="ECO:0000313" key="11">
    <source>
        <dbReference type="EMBL" id="NER30392.1"/>
    </source>
</evidence>
<evidence type="ECO:0000256" key="2">
    <source>
        <dbReference type="ARBA" id="ARBA00010072"/>
    </source>
</evidence>
<evidence type="ECO:0000256" key="7">
    <source>
        <dbReference type="ARBA" id="ARBA00022989"/>
    </source>
</evidence>
<dbReference type="InterPro" id="IPR010065">
    <property type="entry name" value="AA_ABC_transptr_permease_3TM"/>
</dbReference>
<protein>
    <submittedName>
        <fullName evidence="11">ABC transporter permease subunit</fullName>
    </submittedName>
</protein>
<evidence type="ECO:0000256" key="3">
    <source>
        <dbReference type="ARBA" id="ARBA00022448"/>
    </source>
</evidence>
<dbReference type="GO" id="GO:0043190">
    <property type="term" value="C:ATP-binding cassette (ABC) transporter complex"/>
    <property type="evidence" value="ECO:0007669"/>
    <property type="project" value="InterPro"/>
</dbReference>
<dbReference type="CDD" id="cd06261">
    <property type="entry name" value="TM_PBP2"/>
    <property type="match status" value="1"/>
</dbReference>
<feature type="transmembrane region" description="Helical" evidence="9">
    <location>
        <begin position="192"/>
        <end position="211"/>
    </location>
</feature>
<feature type="transmembrane region" description="Helical" evidence="9">
    <location>
        <begin position="31"/>
        <end position="54"/>
    </location>
</feature>
<dbReference type="PANTHER" id="PTHR30614:SF37">
    <property type="entry name" value="AMINO-ACID ABC TRANSPORTER PERMEASE PROTEIN YHDX-RELATED"/>
    <property type="match status" value="1"/>
</dbReference>
<dbReference type="Pfam" id="PF00528">
    <property type="entry name" value="BPD_transp_1"/>
    <property type="match status" value="1"/>
</dbReference>
<feature type="transmembrane region" description="Helical" evidence="9">
    <location>
        <begin position="268"/>
        <end position="288"/>
    </location>
</feature>
<evidence type="ECO:0000256" key="9">
    <source>
        <dbReference type="RuleBase" id="RU363032"/>
    </source>
</evidence>
<dbReference type="PANTHER" id="PTHR30614">
    <property type="entry name" value="MEMBRANE COMPONENT OF AMINO ACID ABC TRANSPORTER"/>
    <property type="match status" value="1"/>
</dbReference>
<dbReference type="Gene3D" id="1.10.3720.10">
    <property type="entry name" value="MetI-like"/>
    <property type="match status" value="1"/>
</dbReference>
<comment type="similarity">
    <text evidence="2">Belongs to the binding-protein-dependent transport system permease family. HisMQ subfamily.</text>
</comment>
<feature type="transmembrane region" description="Helical" evidence="9">
    <location>
        <begin position="226"/>
        <end position="248"/>
    </location>
</feature>
<feature type="domain" description="ABC transmembrane type-1" evidence="10">
    <location>
        <begin position="97"/>
        <end position="391"/>
    </location>
</feature>
<evidence type="ECO:0000256" key="1">
    <source>
        <dbReference type="ARBA" id="ARBA00004651"/>
    </source>
</evidence>
<dbReference type="NCBIfam" id="TIGR01726">
    <property type="entry name" value="HEQRo_perm_3TM"/>
    <property type="match status" value="1"/>
</dbReference>
<keyword evidence="5 9" id="KW-0812">Transmembrane</keyword>
<dbReference type="PROSITE" id="PS50928">
    <property type="entry name" value="ABC_TM1"/>
    <property type="match status" value="1"/>
</dbReference>
<comment type="subcellular location">
    <subcellularLocation>
        <location evidence="1 9">Cell membrane</location>
        <topology evidence="1 9">Multi-pass membrane protein</topology>
    </subcellularLocation>
</comment>
<dbReference type="InterPro" id="IPR000515">
    <property type="entry name" value="MetI-like"/>
</dbReference>
<evidence type="ECO:0000256" key="8">
    <source>
        <dbReference type="ARBA" id="ARBA00023136"/>
    </source>
</evidence>
<dbReference type="GO" id="GO:0022857">
    <property type="term" value="F:transmembrane transporter activity"/>
    <property type="evidence" value="ECO:0007669"/>
    <property type="project" value="InterPro"/>
</dbReference>
<evidence type="ECO:0000256" key="6">
    <source>
        <dbReference type="ARBA" id="ARBA00022970"/>
    </source>
</evidence>
<keyword evidence="6" id="KW-0029">Amino-acid transport</keyword>
<keyword evidence="4" id="KW-1003">Cell membrane</keyword>
<dbReference type="InterPro" id="IPR043429">
    <property type="entry name" value="ArtM/GltK/GlnP/TcyL/YhdX-like"/>
</dbReference>
<feature type="transmembrane region" description="Helical" evidence="9">
    <location>
        <begin position="309"/>
        <end position="330"/>
    </location>
</feature>
<dbReference type="SUPFAM" id="SSF161098">
    <property type="entry name" value="MetI-like"/>
    <property type="match status" value="2"/>
</dbReference>
<accession>A0A6B3NIN4</accession>
<gene>
    <name evidence="11" type="ORF">F6J89_22890</name>
</gene>
<keyword evidence="7 9" id="KW-1133">Transmembrane helix</keyword>
<evidence type="ECO:0000256" key="5">
    <source>
        <dbReference type="ARBA" id="ARBA00022692"/>
    </source>
</evidence>
<name>A0A6B3NIN4_9CYAN</name>
<feature type="transmembrane region" description="Helical" evidence="9">
    <location>
        <begin position="145"/>
        <end position="163"/>
    </location>
</feature>
<keyword evidence="3 9" id="KW-0813">Transport</keyword>
<feature type="transmembrane region" description="Helical" evidence="9">
    <location>
        <begin position="103"/>
        <end position="124"/>
    </location>
</feature>
<sequence length="403" mass="45273">MNNPPQQDKNRLALNRRNLPKLLRDSRFWKIAIQAIAMLLFVTVVIILADNLIYNRQLLGRPLGFEFLDSQASFDIGERLINYERSNSFGRAMLVGLLNSLRIMVFGIILATIFGLLVGIARLSDNWLLRNLALVYIEIVRNTPLLLQLLFWYSAVFLQLPLLENSIVLPGSIYLTKKAIALPWLTNNEATGIWLILLSIGIIIAALIWRWREYLRVKQGRPGRKILWTSGIIITVVILALIVTQSAPFFWNLPRVTTDTRLEGGLQLSPEFCALLTGLVVYTVSFIAEIVRAGIQAVPKGQWEAAKALGLKSGMILQLVILPQALRVIIPSLTSQYLNLAKNSSLAIAIGFPDFYSIANTTLNQTNKEVEVILIIGATYLIISLLISISMNLFNRQVQIKER</sequence>
<evidence type="ECO:0000256" key="4">
    <source>
        <dbReference type="ARBA" id="ARBA00022475"/>
    </source>
</evidence>
<dbReference type="GO" id="GO:0006865">
    <property type="term" value="P:amino acid transport"/>
    <property type="evidence" value="ECO:0007669"/>
    <property type="project" value="UniProtKB-KW"/>
</dbReference>
<keyword evidence="8 9" id="KW-0472">Membrane</keyword>
<comment type="caution">
    <text evidence="11">The sequence shown here is derived from an EMBL/GenBank/DDBJ whole genome shotgun (WGS) entry which is preliminary data.</text>
</comment>
<dbReference type="AlphaFoldDB" id="A0A6B3NIN4"/>
<dbReference type="EMBL" id="JAAHFQ010000544">
    <property type="protein sequence ID" value="NER30392.1"/>
    <property type="molecule type" value="Genomic_DNA"/>
</dbReference>
<dbReference type="InterPro" id="IPR035906">
    <property type="entry name" value="MetI-like_sf"/>
</dbReference>